<name>A0A919Y4K7_9BACL</name>
<comment type="caution">
    <text evidence="1">The sequence shown here is derived from an EMBL/GenBank/DDBJ whole genome shotgun (WGS) entry which is preliminary data.</text>
</comment>
<keyword evidence="2" id="KW-1185">Reference proteome</keyword>
<organism evidence="1 2">
    <name type="scientific">Paenibacillus apis</name>
    <dbReference type="NCBI Taxonomy" id="1792174"/>
    <lineage>
        <taxon>Bacteria</taxon>
        <taxon>Bacillati</taxon>
        <taxon>Bacillota</taxon>
        <taxon>Bacilli</taxon>
        <taxon>Bacillales</taxon>
        <taxon>Paenibacillaceae</taxon>
        <taxon>Paenibacillus</taxon>
    </lineage>
</organism>
<gene>
    <name evidence="1" type="ORF">J41TS4_34220</name>
</gene>
<protein>
    <submittedName>
        <fullName evidence="1">Uncharacterized protein</fullName>
    </submittedName>
</protein>
<dbReference type="AlphaFoldDB" id="A0A919Y4K7"/>
<evidence type="ECO:0000313" key="2">
    <source>
        <dbReference type="Proteomes" id="UP000678895"/>
    </source>
</evidence>
<proteinExistence type="predicted"/>
<accession>A0A919Y4K7</accession>
<dbReference type="Proteomes" id="UP000678895">
    <property type="component" value="Unassembled WGS sequence"/>
</dbReference>
<sequence length="67" mass="7606">MPLIIKNRLKLQKSKNLSGGGKEKARKFLDTSRDFRAFNSYKDRLADITILSFLKTFSSVSVLALNN</sequence>
<evidence type="ECO:0000313" key="1">
    <source>
        <dbReference type="EMBL" id="GIO43664.1"/>
    </source>
</evidence>
<dbReference type="EMBL" id="BORS01000012">
    <property type="protein sequence ID" value="GIO43664.1"/>
    <property type="molecule type" value="Genomic_DNA"/>
</dbReference>
<reference evidence="1" key="1">
    <citation type="submission" date="2021-03" db="EMBL/GenBank/DDBJ databases">
        <title>Antimicrobial resistance genes in bacteria isolated from Japanese honey, and their potential for conferring macrolide and lincosamide resistance in the American foulbrood pathogen Paenibacillus larvae.</title>
        <authorList>
            <person name="Okamoto M."/>
            <person name="Kumagai M."/>
            <person name="Kanamori H."/>
            <person name="Takamatsu D."/>
        </authorList>
    </citation>
    <scope>NUCLEOTIDE SEQUENCE</scope>
    <source>
        <strain evidence="1">J41TS4</strain>
    </source>
</reference>